<accession>A0A9Q1BNI6</accession>
<evidence type="ECO:0000259" key="7">
    <source>
        <dbReference type="PROSITE" id="PS50950"/>
    </source>
</evidence>
<evidence type="ECO:0000256" key="4">
    <source>
        <dbReference type="ARBA" id="ARBA00023125"/>
    </source>
</evidence>
<keyword evidence="9" id="KW-1185">Reference proteome</keyword>
<feature type="compositionally biased region" description="Basic residues" evidence="6">
    <location>
        <begin position="98"/>
        <end position="109"/>
    </location>
</feature>
<dbReference type="SMART" id="SM00980">
    <property type="entry name" value="THAP"/>
    <property type="match status" value="1"/>
</dbReference>
<dbReference type="SUPFAM" id="SSF57716">
    <property type="entry name" value="Glucocorticoid receptor-like (DNA-binding domain)"/>
    <property type="match status" value="1"/>
</dbReference>
<feature type="region of interest" description="Disordered" evidence="6">
    <location>
        <begin position="98"/>
        <end position="163"/>
    </location>
</feature>
<name>A0A9Q1BNI6_HOLLE</name>
<proteinExistence type="predicted"/>
<comment type="caution">
    <text evidence="8">The sequence shown here is derived from an EMBL/GenBank/DDBJ whole genome shotgun (WGS) entry which is preliminary data.</text>
</comment>
<sequence>MVNTCSVIGCYNRSKRDKKSFFSIPSIIRHQGEQTEELSTRRRALWLTRLNRPNFVPTRSTKICSDHFVSGKPSTLYNYTNPDWAPSLGLNTYKKSVRGSKYRPKKKSVKNACSASSQADRNGGAPQSYASCLQTTSEKRDIPEHHHSIGKTTSFSHSPTTTASDGLMRLEVSRHTQKSYNQSDILNYKWDEDSGTESELENIDFTCHFPPESSSPTSLDHSYVKRPFIDKAQSSCELCDRYSHQEQDDSNSPEIEIVIPIENELELSQLPLKETIQPGVGIILGNTEQNSGNKEIADIVEKSENRLKVEDKGVYPVYLQSVDGEGWCL</sequence>
<evidence type="ECO:0000256" key="6">
    <source>
        <dbReference type="SAM" id="MobiDB-lite"/>
    </source>
</evidence>
<dbReference type="AlphaFoldDB" id="A0A9Q1BNI6"/>
<feature type="compositionally biased region" description="Polar residues" evidence="6">
    <location>
        <begin position="111"/>
        <end position="120"/>
    </location>
</feature>
<evidence type="ECO:0000256" key="2">
    <source>
        <dbReference type="ARBA" id="ARBA00022771"/>
    </source>
</evidence>
<evidence type="ECO:0000256" key="1">
    <source>
        <dbReference type="ARBA" id="ARBA00022723"/>
    </source>
</evidence>
<keyword evidence="1" id="KW-0479">Metal-binding</keyword>
<keyword evidence="3" id="KW-0862">Zinc</keyword>
<dbReference type="GO" id="GO:0003677">
    <property type="term" value="F:DNA binding"/>
    <property type="evidence" value="ECO:0007669"/>
    <property type="project" value="UniProtKB-UniRule"/>
</dbReference>
<dbReference type="EMBL" id="JAIZAY010000014">
    <property type="protein sequence ID" value="KAJ8029799.1"/>
    <property type="molecule type" value="Genomic_DNA"/>
</dbReference>
<keyword evidence="2 5" id="KW-0863">Zinc-finger</keyword>
<organism evidence="8 9">
    <name type="scientific">Holothuria leucospilota</name>
    <name type="common">Black long sea cucumber</name>
    <name type="synonym">Mertensiothuria leucospilota</name>
    <dbReference type="NCBI Taxonomy" id="206669"/>
    <lineage>
        <taxon>Eukaryota</taxon>
        <taxon>Metazoa</taxon>
        <taxon>Echinodermata</taxon>
        <taxon>Eleutherozoa</taxon>
        <taxon>Echinozoa</taxon>
        <taxon>Holothuroidea</taxon>
        <taxon>Aspidochirotacea</taxon>
        <taxon>Aspidochirotida</taxon>
        <taxon>Holothuriidae</taxon>
        <taxon>Holothuria</taxon>
    </lineage>
</organism>
<dbReference type="Proteomes" id="UP001152320">
    <property type="component" value="Chromosome 14"/>
</dbReference>
<feature type="compositionally biased region" description="Polar residues" evidence="6">
    <location>
        <begin position="150"/>
        <end position="163"/>
    </location>
</feature>
<evidence type="ECO:0000313" key="8">
    <source>
        <dbReference type="EMBL" id="KAJ8029799.1"/>
    </source>
</evidence>
<feature type="compositionally biased region" description="Basic and acidic residues" evidence="6">
    <location>
        <begin position="137"/>
        <end position="147"/>
    </location>
</feature>
<dbReference type="GO" id="GO:0008270">
    <property type="term" value="F:zinc ion binding"/>
    <property type="evidence" value="ECO:0007669"/>
    <property type="project" value="UniProtKB-KW"/>
</dbReference>
<dbReference type="Pfam" id="PF05485">
    <property type="entry name" value="THAP"/>
    <property type="match status" value="1"/>
</dbReference>
<dbReference type="OrthoDB" id="10068085at2759"/>
<evidence type="ECO:0000256" key="3">
    <source>
        <dbReference type="ARBA" id="ARBA00022833"/>
    </source>
</evidence>
<gene>
    <name evidence="8" type="ORF">HOLleu_29289</name>
</gene>
<reference evidence="8" key="1">
    <citation type="submission" date="2021-10" db="EMBL/GenBank/DDBJ databases">
        <title>Tropical sea cucumber genome reveals ecological adaptation and Cuvierian tubules defense mechanism.</title>
        <authorList>
            <person name="Chen T."/>
        </authorList>
    </citation>
    <scope>NUCLEOTIDE SEQUENCE</scope>
    <source>
        <strain evidence="8">Nanhai2018</strain>
        <tissue evidence="8">Muscle</tissue>
    </source>
</reference>
<protein>
    <recommendedName>
        <fullName evidence="7">THAP-type domain-containing protein</fullName>
    </recommendedName>
</protein>
<keyword evidence="4 5" id="KW-0238">DNA-binding</keyword>
<feature type="domain" description="THAP-type" evidence="7">
    <location>
        <begin position="1"/>
        <end position="89"/>
    </location>
</feature>
<dbReference type="InterPro" id="IPR006612">
    <property type="entry name" value="THAP_Znf"/>
</dbReference>
<evidence type="ECO:0000313" key="9">
    <source>
        <dbReference type="Proteomes" id="UP001152320"/>
    </source>
</evidence>
<evidence type="ECO:0000256" key="5">
    <source>
        <dbReference type="PROSITE-ProRule" id="PRU00309"/>
    </source>
</evidence>
<dbReference type="PROSITE" id="PS50950">
    <property type="entry name" value="ZF_THAP"/>
    <property type="match status" value="1"/>
</dbReference>